<evidence type="ECO:0000313" key="14">
    <source>
        <dbReference type="Proteomes" id="UP001515480"/>
    </source>
</evidence>
<evidence type="ECO:0000256" key="10">
    <source>
        <dbReference type="ARBA" id="ARBA00023242"/>
    </source>
</evidence>
<evidence type="ECO:0000256" key="2">
    <source>
        <dbReference type="ARBA" id="ARBA00001946"/>
    </source>
</evidence>
<evidence type="ECO:0000256" key="5">
    <source>
        <dbReference type="ARBA" id="ARBA00022723"/>
    </source>
</evidence>
<organism evidence="13 14">
    <name type="scientific">Prymnesium parvum</name>
    <name type="common">Toxic golden alga</name>
    <dbReference type="NCBI Taxonomy" id="97485"/>
    <lineage>
        <taxon>Eukaryota</taxon>
        <taxon>Haptista</taxon>
        <taxon>Haptophyta</taxon>
        <taxon>Prymnesiophyceae</taxon>
        <taxon>Prymnesiales</taxon>
        <taxon>Prymnesiaceae</taxon>
        <taxon>Prymnesium</taxon>
    </lineage>
</organism>
<gene>
    <name evidence="13" type="ORF">AB1Y20_017370</name>
</gene>
<accession>A0AB34JLE7</accession>
<feature type="domain" description="Endonuclease/exonuclease/phosphatase" evidence="12">
    <location>
        <begin position="24"/>
        <end position="373"/>
    </location>
</feature>
<dbReference type="GO" id="GO:0070260">
    <property type="term" value="F:5'-tyrosyl-DNA phosphodiesterase activity"/>
    <property type="evidence" value="ECO:0007669"/>
    <property type="project" value="TreeGrafter"/>
</dbReference>
<evidence type="ECO:0000256" key="4">
    <source>
        <dbReference type="ARBA" id="ARBA00022722"/>
    </source>
</evidence>
<dbReference type="GO" id="GO:0046872">
    <property type="term" value="F:metal ion binding"/>
    <property type="evidence" value="ECO:0007669"/>
    <property type="project" value="UniProtKB-KW"/>
</dbReference>
<sequence length="467" mass="51293">MARRPAVRFRTPGAPPRKREVSVLTFNVYAGPPLPTRFAGSLEGSTRLQQQIDAILHLSPDVVCLQEVLADGVRSTIEASVQDVYNSSYAQDASTIHRAFRAIGSLAVLLLYTISSLAAWRCSQWMTESRLAPTCCVFLLISTLVARILLNLTHSTVWGFFFGDTHPSGLMILYKKDTFYPRGAPLAMQYNDQQGDLMNLFRPRGVLWQQLELKCDGSLLWVGNTHADALSSGLEASDVRSSTSQPSLHRCAQLSELFSVAEHLGSESASRGQRHYGSARVLVAGDFNTTRELDEIKVAAKFGFGDAWISVNGEMPCFSWDGVRNPLVASGFQTDGAETIQCTFDYVFTHKKAAMRPTSAKLVFDSPPFMSDHFGVLTSFEVQPLGAHMKRDPLFLHPSVDGLVPLSLAKNSGLAMSTRMQAHLTGSDTDVTFASSTEPETDVDVAALSDLQSWNESESRAKRSKSW</sequence>
<keyword evidence="8" id="KW-0460">Magnesium</keyword>
<dbReference type="EMBL" id="JBGBPQ010000006">
    <property type="protein sequence ID" value="KAL1522379.1"/>
    <property type="molecule type" value="Genomic_DNA"/>
</dbReference>
<evidence type="ECO:0000256" key="11">
    <source>
        <dbReference type="SAM" id="Phobius"/>
    </source>
</evidence>
<dbReference type="GO" id="GO:0003697">
    <property type="term" value="F:single-stranded DNA binding"/>
    <property type="evidence" value="ECO:0007669"/>
    <property type="project" value="TreeGrafter"/>
</dbReference>
<feature type="transmembrane region" description="Helical" evidence="11">
    <location>
        <begin position="99"/>
        <end position="119"/>
    </location>
</feature>
<keyword evidence="7" id="KW-0378">Hydrolase</keyword>
<keyword evidence="4" id="KW-0540">Nuclease</keyword>
<dbReference type="AlphaFoldDB" id="A0AB34JLE7"/>
<dbReference type="Pfam" id="PF03372">
    <property type="entry name" value="Exo_endo_phos"/>
    <property type="match status" value="1"/>
</dbReference>
<evidence type="ECO:0000256" key="8">
    <source>
        <dbReference type="ARBA" id="ARBA00022842"/>
    </source>
</evidence>
<dbReference type="PANTHER" id="PTHR15822:SF4">
    <property type="entry name" value="TYROSYL-DNA PHOSPHODIESTERASE 2"/>
    <property type="match status" value="1"/>
</dbReference>
<dbReference type="GO" id="GO:0005737">
    <property type="term" value="C:cytoplasm"/>
    <property type="evidence" value="ECO:0007669"/>
    <property type="project" value="TreeGrafter"/>
</dbReference>
<dbReference type="PANTHER" id="PTHR15822">
    <property type="entry name" value="TRAF AND TNF RECEPTOR-ASSOCIATED PROTEIN"/>
    <property type="match status" value="1"/>
</dbReference>
<keyword evidence="9" id="KW-0234">DNA repair</keyword>
<feature type="transmembrane region" description="Helical" evidence="11">
    <location>
        <begin position="131"/>
        <end position="150"/>
    </location>
</feature>
<keyword evidence="11" id="KW-1133">Transmembrane helix</keyword>
<dbReference type="InterPro" id="IPR051547">
    <property type="entry name" value="TDP2-like"/>
</dbReference>
<keyword evidence="11" id="KW-0812">Transmembrane</keyword>
<evidence type="ECO:0000256" key="6">
    <source>
        <dbReference type="ARBA" id="ARBA00022763"/>
    </source>
</evidence>
<dbReference type="Gene3D" id="3.60.10.10">
    <property type="entry name" value="Endonuclease/exonuclease/phosphatase"/>
    <property type="match status" value="1"/>
</dbReference>
<keyword evidence="5" id="KW-0479">Metal-binding</keyword>
<dbReference type="GO" id="GO:0004518">
    <property type="term" value="F:nuclease activity"/>
    <property type="evidence" value="ECO:0007669"/>
    <property type="project" value="UniProtKB-KW"/>
</dbReference>
<evidence type="ECO:0000256" key="3">
    <source>
        <dbReference type="ARBA" id="ARBA00004322"/>
    </source>
</evidence>
<evidence type="ECO:0000256" key="1">
    <source>
        <dbReference type="ARBA" id="ARBA00001936"/>
    </source>
</evidence>
<evidence type="ECO:0000259" key="12">
    <source>
        <dbReference type="Pfam" id="PF03372"/>
    </source>
</evidence>
<dbReference type="Proteomes" id="UP001515480">
    <property type="component" value="Unassembled WGS sequence"/>
</dbReference>
<keyword evidence="14" id="KW-1185">Reference proteome</keyword>
<reference evidence="13 14" key="1">
    <citation type="journal article" date="2024" name="Science">
        <title>Giant polyketide synthase enzymes in the biosynthesis of giant marine polyether toxins.</title>
        <authorList>
            <person name="Fallon T.R."/>
            <person name="Shende V.V."/>
            <person name="Wierzbicki I.H."/>
            <person name="Pendleton A.L."/>
            <person name="Watervoot N.F."/>
            <person name="Auber R.P."/>
            <person name="Gonzalez D.J."/>
            <person name="Wisecaver J.H."/>
            <person name="Moore B.S."/>
        </authorList>
    </citation>
    <scope>NUCLEOTIDE SEQUENCE [LARGE SCALE GENOMIC DNA]</scope>
    <source>
        <strain evidence="13 14">12B1</strain>
    </source>
</reference>
<comment type="caution">
    <text evidence="13">The sequence shown here is derived from an EMBL/GenBank/DDBJ whole genome shotgun (WGS) entry which is preliminary data.</text>
</comment>
<evidence type="ECO:0000313" key="13">
    <source>
        <dbReference type="EMBL" id="KAL1522379.1"/>
    </source>
</evidence>
<dbReference type="SUPFAM" id="SSF56219">
    <property type="entry name" value="DNase I-like"/>
    <property type="match status" value="1"/>
</dbReference>
<name>A0AB34JLE7_PRYPA</name>
<protein>
    <recommendedName>
        <fullName evidence="12">Endonuclease/exonuclease/phosphatase domain-containing protein</fullName>
    </recommendedName>
</protein>
<keyword evidence="10" id="KW-0539">Nucleus</keyword>
<keyword evidence="6" id="KW-0227">DNA damage</keyword>
<comment type="cofactor">
    <cofactor evidence="1">
        <name>Mn(2+)</name>
        <dbReference type="ChEBI" id="CHEBI:29035"/>
    </cofactor>
</comment>
<evidence type="ECO:0000256" key="7">
    <source>
        <dbReference type="ARBA" id="ARBA00022801"/>
    </source>
</evidence>
<comment type="cofactor">
    <cofactor evidence="2">
        <name>Mg(2+)</name>
        <dbReference type="ChEBI" id="CHEBI:18420"/>
    </cofactor>
</comment>
<dbReference type="InterPro" id="IPR005135">
    <property type="entry name" value="Endo/exonuclease/phosphatase"/>
</dbReference>
<dbReference type="GO" id="GO:0006302">
    <property type="term" value="P:double-strand break repair"/>
    <property type="evidence" value="ECO:0007669"/>
    <property type="project" value="TreeGrafter"/>
</dbReference>
<evidence type="ECO:0000256" key="9">
    <source>
        <dbReference type="ARBA" id="ARBA00023204"/>
    </source>
</evidence>
<keyword evidence="11" id="KW-0472">Membrane</keyword>
<comment type="subcellular location">
    <subcellularLocation>
        <location evidence="3">Nucleus</location>
        <location evidence="3">PML body</location>
    </subcellularLocation>
</comment>
<dbReference type="InterPro" id="IPR036691">
    <property type="entry name" value="Endo/exonu/phosph_ase_sf"/>
</dbReference>
<proteinExistence type="predicted"/>